<keyword evidence="3 5" id="KW-1133">Transmembrane helix</keyword>
<evidence type="ECO:0000313" key="8">
    <source>
        <dbReference type="Proteomes" id="UP000053328"/>
    </source>
</evidence>
<dbReference type="GO" id="GO:0022857">
    <property type="term" value="F:transmembrane transporter activity"/>
    <property type="evidence" value="ECO:0007669"/>
    <property type="project" value="InterPro"/>
</dbReference>
<comment type="subcellular location">
    <subcellularLocation>
        <location evidence="1">Membrane</location>
        <topology evidence="1">Multi-pass membrane protein</topology>
    </subcellularLocation>
</comment>
<dbReference type="InterPro" id="IPR020846">
    <property type="entry name" value="MFS_dom"/>
</dbReference>
<evidence type="ECO:0000313" key="7">
    <source>
        <dbReference type="EMBL" id="KIW15111.1"/>
    </source>
</evidence>
<organism evidence="7 8">
    <name type="scientific">Exophiala spinifera</name>
    <dbReference type="NCBI Taxonomy" id="91928"/>
    <lineage>
        <taxon>Eukaryota</taxon>
        <taxon>Fungi</taxon>
        <taxon>Dikarya</taxon>
        <taxon>Ascomycota</taxon>
        <taxon>Pezizomycotina</taxon>
        <taxon>Eurotiomycetes</taxon>
        <taxon>Chaetothyriomycetidae</taxon>
        <taxon>Chaetothyriales</taxon>
        <taxon>Herpotrichiellaceae</taxon>
        <taxon>Exophiala</taxon>
    </lineage>
</organism>
<dbReference type="InterPro" id="IPR036259">
    <property type="entry name" value="MFS_trans_sf"/>
</dbReference>
<dbReference type="Pfam" id="PF07690">
    <property type="entry name" value="MFS_1"/>
    <property type="match status" value="1"/>
</dbReference>
<accession>A0A0D1YJG7</accession>
<reference evidence="7 8" key="1">
    <citation type="submission" date="2015-01" db="EMBL/GenBank/DDBJ databases">
        <title>The Genome Sequence of Exophiala spinifera CBS89968.</title>
        <authorList>
            <consortium name="The Broad Institute Genomics Platform"/>
            <person name="Cuomo C."/>
            <person name="de Hoog S."/>
            <person name="Gorbushina A."/>
            <person name="Stielow B."/>
            <person name="Teixiera M."/>
            <person name="Abouelleil A."/>
            <person name="Chapman S.B."/>
            <person name="Priest M."/>
            <person name="Young S.K."/>
            <person name="Wortman J."/>
            <person name="Nusbaum C."/>
            <person name="Birren B."/>
        </authorList>
    </citation>
    <scope>NUCLEOTIDE SEQUENCE [LARGE SCALE GENOMIC DNA]</scope>
    <source>
        <strain evidence="7 8">CBS 89968</strain>
    </source>
</reference>
<evidence type="ECO:0000256" key="2">
    <source>
        <dbReference type="ARBA" id="ARBA00022692"/>
    </source>
</evidence>
<dbReference type="STRING" id="91928.A0A0D1YJG7"/>
<protein>
    <recommendedName>
        <fullName evidence="6">Major facilitator superfamily (MFS) profile domain-containing protein</fullName>
    </recommendedName>
</protein>
<keyword evidence="8" id="KW-1185">Reference proteome</keyword>
<gene>
    <name evidence="7" type="ORF">PV08_07898</name>
</gene>
<dbReference type="RefSeq" id="XP_016235327.1">
    <property type="nucleotide sequence ID" value="XM_016382225.1"/>
</dbReference>
<feature type="transmembrane region" description="Helical" evidence="5">
    <location>
        <begin position="90"/>
        <end position="107"/>
    </location>
</feature>
<evidence type="ECO:0000256" key="3">
    <source>
        <dbReference type="ARBA" id="ARBA00022989"/>
    </source>
</evidence>
<dbReference type="PANTHER" id="PTHR42718:SF41">
    <property type="entry name" value="MFS TRANSPORTER OF UNKOWN SPECIFICITY (AFU_ORTHOLOGUE AFUA_5G09940)-RELATED"/>
    <property type="match status" value="1"/>
</dbReference>
<feature type="transmembrane region" description="Helical" evidence="5">
    <location>
        <begin position="20"/>
        <end position="48"/>
    </location>
</feature>
<evidence type="ECO:0000259" key="6">
    <source>
        <dbReference type="PROSITE" id="PS50850"/>
    </source>
</evidence>
<proteinExistence type="predicted"/>
<dbReference type="GO" id="GO:0016020">
    <property type="term" value="C:membrane"/>
    <property type="evidence" value="ECO:0007669"/>
    <property type="project" value="UniProtKB-SubCell"/>
</dbReference>
<name>A0A0D1YJG7_9EURO</name>
<evidence type="ECO:0000256" key="4">
    <source>
        <dbReference type="ARBA" id="ARBA00023136"/>
    </source>
</evidence>
<dbReference type="HOGENOM" id="CLU_2003949_0_0_1"/>
<dbReference type="Gene3D" id="1.20.1250.20">
    <property type="entry name" value="MFS general substrate transporter like domains"/>
    <property type="match status" value="1"/>
</dbReference>
<feature type="transmembrane region" description="Helical" evidence="5">
    <location>
        <begin position="60"/>
        <end position="84"/>
    </location>
</feature>
<sequence length="124" mass="12697">MNDDVETKPDLLPSISGIKGSIIAASIISTQLIQMISYGAGITSALSIGKSLGASPVESAWIAAAYPLTQGTFVLLGGTVGAVYGHKNMVVGGGAWWVIFNLISGFVRDFKAHCAMRALAGIGG</sequence>
<keyword evidence="2 5" id="KW-0812">Transmembrane</keyword>
<dbReference type="SUPFAM" id="SSF103473">
    <property type="entry name" value="MFS general substrate transporter"/>
    <property type="match status" value="1"/>
</dbReference>
<dbReference type="AlphaFoldDB" id="A0A0D1YJG7"/>
<evidence type="ECO:0000256" key="1">
    <source>
        <dbReference type="ARBA" id="ARBA00004141"/>
    </source>
</evidence>
<dbReference type="InterPro" id="IPR011701">
    <property type="entry name" value="MFS"/>
</dbReference>
<dbReference type="PROSITE" id="PS50850">
    <property type="entry name" value="MFS"/>
    <property type="match status" value="1"/>
</dbReference>
<dbReference type="PANTHER" id="PTHR42718">
    <property type="entry name" value="MAJOR FACILITATOR SUPERFAMILY MULTIDRUG TRANSPORTER MFSC"/>
    <property type="match status" value="1"/>
</dbReference>
<keyword evidence="4 5" id="KW-0472">Membrane</keyword>
<dbReference type="VEuPathDB" id="FungiDB:PV08_07898"/>
<dbReference type="OrthoDB" id="440755at2759"/>
<feature type="domain" description="Major facilitator superfamily (MFS) profile" evidence="6">
    <location>
        <begin position="23"/>
        <end position="124"/>
    </location>
</feature>
<dbReference type="Proteomes" id="UP000053328">
    <property type="component" value="Unassembled WGS sequence"/>
</dbReference>
<dbReference type="GeneID" id="27334981"/>
<evidence type="ECO:0000256" key="5">
    <source>
        <dbReference type="SAM" id="Phobius"/>
    </source>
</evidence>
<dbReference type="EMBL" id="KN847496">
    <property type="protein sequence ID" value="KIW15111.1"/>
    <property type="molecule type" value="Genomic_DNA"/>
</dbReference>